<sequence length="805" mass="90178">MYLHPSCGFSTLCTFFRVIGSECHEHGEGYRESSGGHPNGIFDGFMSVKVGTNSDVCADDYVAVTEKESHAGLIADEKKCGTSIEKSNLRLSKINILFKLTVSTENKGFTVKYTAVHRQFEKCSRNLTVEEAPKQLQVPEQGNLFPADFRCTYAFAAPADKLVDVQFTKFKHDHLGLNVQRIILHSIEVNKTEIDSASCSNNLSVGDEEEILQVPGSGEKWGSNYRCTYMFQAPSNMVVQMAFKNFRIGTKNDCTTDYVIISQNENLNTAEENKLCGKNIPHIALRLERVYVHLVKTKQDMEDKFVLTYKAVTPMEAVCPDSSLRALESSQRLQLPADGAKLSAEFKCTIHISAGSGKYVELDFESFEFGSSVTCTENYLIVSERNDKQNGDEKKLCGNQNPKVELRASSIYIHVVTSKENSGIKFRLAYTSLDKRIYTCDATVKMAKSIEKILEVPETNTIWYPDFYCTFEFRAREGNLVDLTFMRFNFSHPMSCKLSHVIISIEKDARKASEPKICGSAIPTITLRASTLYVHVVKYTSISDDQFTLTYKSEHPVTPVEFKCTNLNLSASESEKKLTLPASGTKWTENCNFSIHINSEPGKLINLTFTSFEIGDLPCSLDYIAVGKDNEMKINTNEKYCGSVIPKFELYTSPIYVHVEKSTPEPDDHFELVYRSVDTPVYACDQTAKFATTTLQNMVVPSVNTNWGSSFNCTFEIQAPQGEAVQLIFQEFKFGDAVDCGIKYISVGEVKDEPSANDEKWCGSTLPSNLIESSRLYIHVINPNPEMVDKFSFSYISGMSIVSSK</sequence>
<name>A0A504Y9P1_FASGI</name>
<dbReference type="SUPFAM" id="SSF49854">
    <property type="entry name" value="Spermadhesin, CUB domain"/>
    <property type="match status" value="5"/>
</dbReference>
<dbReference type="Pfam" id="PF00431">
    <property type="entry name" value="CUB"/>
    <property type="match status" value="5"/>
</dbReference>
<evidence type="ECO:0000259" key="4">
    <source>
        <dbReference type="PROSITE" id="PS01180"/>
    </source>
</evidence>
<dbReference type="EMBL" id="SUNJ01013961">
    <property type="protein sequence ID" value="TPP56885.1"/>
    <property type="molecule type" value="Genomic_DNA"/>
</dbReference>
<organism evidence="5 6">
    <name type="scientific">Fasciola gigantica</name>
    <name type="common">Giant liver fluke</name>
    <dbReference type="NCBI Taxonomy" id="46835"/>
    <lineage>
        <taxon>Eukaryota</taxon>
        <taxon>Metazoa</taxon>
        <taxon>Spiralia</taxon>
        <taxon>Lophotrochozoa</taxon>
        <taxon>Platyhelminthes</taxon>
        <taxon>Trematoda</taxon>
        <taxon>Digenea</taxon>
        <taxon>Plagiorchiida</taxon>
        <taxon>Echinostomata</taxon>
        <taxon>Echinostomatoidea</taxon>
        <taxon>Fasciolidae</taxon>
        <taxon>Fasciola</taxon>
    </lineage>
</organism>
<comment type="caution">
    <text evidence="5">The sequence shown here is derived from an EMBL/GenBank/DDBJ whole genome shotgun (WGS) entry which is preliminary data.</text>
</comment>
<dbReference type="InterPro" id="IPR000859">
    <property type="entry name" value="CUB_dom"/>
</dbReference>
<dbReference type="AlphaFoldDB" id="A0A504Y9P1"/>
<protein>
    <recommendedName>
        <fullName evidence="4">CUB domain-containing protein</fullName>
    </recommendedName>
</protein>
<feature type="domain" description="CUB" evidence="4">
    <location>
        <begin position="564"/>
        <end position="677"/>
    </location>
</feature>
<feature type="domain" description="CUB" evidence="4">
    <location>
        <begin position="684"/>
        <end position="798"/>
    </location>
</feature>
<gene>
    <name evidence="5" type="ORF">FGIG_01616</name>
</gene>
<keyword evidence="6" id="KW-1185">Reference proteome</keyword>
<dbReference type="CDD" id="cd00041">
    <property type="entry name" value="CUB"/>
    <property type="match status" value="4"/>
</dbReference>
<dbReference type="OrthoDB" id="10009301at2759"/>
<evidence type="ECO:0000313" key="6">
    <source>
        <dbReference type="Proteomes" id="UP000316759"/>
    </source>
</evidence>
<dbReference type="Proteomes" id="UP000316759">
    <property type="component" value="Unassembled WGS sequence"/>
</dbReference>
<feature type="disulfide bond" evidence="3">
    <location>
        <begin position="564"/>
        <end position="591"/>
    </location>
</feature>
<dbReference type="Gene3D" id="2.60.120.290">
    <property type="entry name" value="Spermadhesin, CUB domain"/>
    <property type="match status" value="5"/>
</dbReference>
<feature type="domain" description="CUB" evidence="4">
    <location>
        <begin position="199"/>
        <end position="312"/>
    </location>
</feature>
<keyword evidence="1" id="KW-0677">Repeat</keyword>
<dbReference type="PANTHER" id="PTHR24251">
    <property type="entry name" value="OVOCHYMASE-RELATED"/>
    <property type="match status" value="1"/>
</dbReference>
<evidence type="ECO:0000313" key="5">
    <source>
        <dbReference type="EMBL" id="TPP56885.1"/>
    </source>
</evidence>
<evidence type="ECO:0000256" key="3">
    <source>
        <dbReference type="PROSITE-ProRule" id="PRU00059"/>
    </source>
</evidence>
<reference evidence="5 6" key="1">
    <citation type="submission" date="2019-04" db="EMBL/GenBank/DDBJ databases">
        <title>Annotation for the trematode Fasciola gigantica.</title>
        <authorList>
            <person name="Choi Y.-J."/>
        </authorList>
    </citation>
    <scope>NUCLEOTIDE SEQUENCE [LARGE SCALE GENOMIC DNA]</scope>
    <source>
        <strain evidence="5">Uganda_cow_1</strain>
    </source>
</reference>
<feature type="domain" description="CUB" evidence="4">
    <location>
        <begin position="440"/>
        <end position="554"/>
    </location>
</feature>
<keyword evidence="2 3" id="KW-1015">Disulfide bond</keyword>
<feature type="domain" description="CUB" evidence="4">
    <location>
        <begin position="319"/>
        <end position="433"/>
    </location>
</feature>
<dbReference type="InterPro" id="IPR035914">
    <property type="entry name" value="Sperma_CUB_dom_sf"/>
</dbReference>
<dbReference type="PANTHER" id="PTHR24251:SF37">
    <property type="entry name" value="CUB DOMAIN-CONTAINING PROTEIN"/>
    <property type="match status" value="1"/>
</dbReference>
<dbReference type="PROSITE" id="PS01180">
    <property type="entry name" value="CUB"/>
    <property type="match status" value="5"/>
</dbReference>
<dbReference type="STRING" id="46835.A0A504Y9P1"/>
<dbReference type="SMART" id="SM00042">
    <property type="entry name" value="CUB"/>
    <property type="match status" value="3"/>
</dbReference>
<evidence type="ECO:0000256" key="2">
    <source>
        <dbReference type="ARBA" id="ARBA00023157"/>
    </source>
</evidence>
<proteinExistence type="predicted"/>
<comment type="caution">
    <text evidence="3">Lacks conserved residue(s) required for the propagation of feature annotation.</text>
</comment>
<accession>A0A504Y9P1</accession>
<evidence type="ECO:0000256" key="1">
    <source>
        <dbReference type="ARBA" id="ARBA00022737"/>
    </source>
</evidence>